<dbReference type="SUPFAM" id="SSF56235">
    <property type="entry name" value="N-terminal nucleophile aminohydrolases (Ntn hydrolases)"/>
    <property type="match status" value="1"/>
</dbReference>
<evidence type="ECO:0000256" key="2">
    <source>
        <dbReference type="ARBA" id="ARBA00005752"/>
    </source>
</evidence>
<dbReference type="RefSeq" id="WP_148916122.1">
    <property type="nucleotide sequence ID" value="NZ_VSZS01000066.1"/>
</dbReference>
<evidence type="ECO:0000256" key="4">
    <source>
        <dbReference type="ARBA" id="ARBA00022741"/>
    </source>
</evidence>
<dbReference type="PANTHER" id="PTHR43284">
    <property type="entry name" value="ASPARAGINE SYNTHETASE (GLUTAMINE-HYDROLYZING)"/>
    <property type="match status" value="1"/>
</dbReference>
<evidence type="ECO:0000256" key="6">
    <source>
        <dbReference type="ARBA" id="ARBA00022962"/>
    </source>
</evidence>
<dbReference type="CDD" id="cd01991">
    <property type="entry name" value="Asn_synthase_B_C"/>
    <property type="match status" value="1"/>
</dbReference>
<dbReference type="AlphaFoldDB" id="A0A5D4GP26"/>
<sequence>MSGIAGIFPANAPTTAPLIDRMVAAMKHRARDGSATWSSGAAHLGHCWLNTTAETTGGPLVRFAGRYVVVADCRLDNRDELLARLGMRDREASDAEMILYAYLRWERACAERLEGDFAFAIWDGDRREFYCARDQFGVKPFYYHLGPSGFVFASEMKSLLATGVTATLDQDHVAGMLAGMPDDSAATVYSQLRRLPAGHCLSTDGRTLAVRQYYRIEPRPNPGPDAIEQFRHLFTEAVRVRMRGTQALGTMLSGGLDSSSIACVARDLRAVGSQKALPSYSMVFERGSSMDERPYIDAVLAQGGFAANFIPLVEHAPFREFETILDEQESTFLAPGLSATRQLLSAARNDGVRVLLDGHGGDEVVSHGYGRLHELAAEGRWLALWRELRGVARVHATSATQTYLGLLTIYGPVARLERARRRLVSRLSRQTADPLGLVNPDLARRTNLAERAHRFARMPGVALSSEMLSHRWKLTSGLISHAFEVLDKSAAHFGIEQRYPFWDKRLAEFCLSLPAEAKLNDGWTRYVLRQAMGGILPSAVQWRHSKVNFGPNLTGGMVRNHRALLERTFGADSESIAPFVNIGAARAACERLLRDPDNAPFDEVQAVWRAASLSMWLGLLRRQGVMA</sequence>
<protein>
    <recommendedName>
        <fullName evidence="3">asparagine synthase (glutamine-hydrolyzing)</fullName>
        <ecNumber evidence="3">6.3.5.4</ecNumber>
    </recommendedName>
</protein>
<comment type="caution">
    <text evidence="10">The sequence shown here is derived from an EMBL/GenBank/DDBJ whole genome shotgun (WGS) entry which is preliminary data.</text>
</comment>
<dbReference type="GO" id="GO:0004066">
    <property type="term" value="F:asparagine synthase (glutamine-hydrolyzing) activity"/>
    <property type="evidence" value="ECO:0007669"/>
    <property type="project" value="UniProtKB-EC"/>
</dbReference>
<dbReference type="InterPro" id="IPR029055">
    <property type="entry name" value="Ntn_hydrolases_N"/>
</dbReference>
<dbReference type="OrthoDB" id="9763290at2"/>
<feature type="domain" description="Glutamine amidotransferase type-2" evidence="9">
    <location>
        <begin position="2"/>
        <end position="206"/>
    </location>
</feature>
<dbReference type="InterPro" id="IPR017932">
    <property type="entry name" value="GATase_2_dom"/>
</dbReference>
<evidence type="ECO:0000256" key="7">
    <source>
        <dbReference type="ARBA" id="ARBA00048741"/>
    </source>
</evidence>
<dbReference type="Pfam" id="PF00733">
    <property type="entry name" value="Asn_synthase"/>
    <property type="match status" value="1"/>
</dbReference>
<evidence type="ECO:0000256" key="1">
    <source>
        <dbReference type="ARBA" id="ARBA00005187"/>
    </source>
</evidence>
<dbReference type="Gene3D" id="3.60.20.10">
    <property type="entry name" value="Glutamine Phosphoribosylpyrophosphate, subunit 1, domain 1"/>
    <property type="match status" value="1"/>
</dbReference>
<dbReference type="EMBL" id="VSZS01000066">
    <property type="protein sequence ID" value="TYR30586.1"/>
    <property type="molecule type" value="Genomic_DNA"/>
</dbReference>
<evidence type="ECO:0000313" key="10">
    <source>
        <dbReference type="EMBL" id="TYR30586.1"/>
    </source>
</evidence>
<comment type="pathway">
    <text evidence="1">Amino-acid biosynthesis; L-asparagine biosynthesis; L-asparagine from L-aspartate (L-Gln route): step 1/1.</text>
</comment>
<keyword evidence="11" id="KW-1185">Reference proteome</keyword>
<dbReference type="InterPro" id="IPR014729">
    <property type="entry name" value="Rossmann-like_a/b/a_fold"/>
</dbReference>
<comment type="catalytic activity">
    <reaction evidence="7">
        <text>L-aspartate + L-glutamine + ATP + H2O = L-asparagine + L-glutamate + AMP + diphosphate + H(+)</text>
        <dbReference type="Rhea" id="RHEA:12228"/>
        <dbReference type="ChEBI" id="CHEBI:15377"/>
        <dbReference type="ChEBI" id="CHEBI:15378"/>
        <dbReference type="ChEBI" id="CHEBI:29985"/>
        <dbReference type="ChEBI" id="CHEBI:29991"/>
        <dbReference type="ChEBI" id="CHEBI:30616"/>
        <dbReference type="ChEBI" id="CHEBI:33019"/>
        <dbReference type="ChEBI" id="CHEBI:58048"/>
        <dbReference type="ChEBI" id="CHEBI:58359"/>
        <dbReference type="ChEBI" id="CHEBI:456215"/>
        <dbReference type="EC" id="6.3.5.4"/>
    </reaction>
</comment>
<dbReference type="InterPro" id="IPR051786">
    <property type="entry name" value="ASN_synthetase/amidase"/>
</dbReference>
<dbReference type="InterPro" id="IPR006426">
    <property type="entry name" value="Asn_synth_AEB"/>
</dbReference>
<dbReference type="PROSITE" id="PS51278">
    <property type="entry name" value="GATASE_TYPE_2"/>
    <property type="match status" value="1"/>
</dbReference>
<reference evidence="10 11" key="1">
    <citation type="submission" date="2019-08" db="EMBL/GenBank/DDBJ databases">
        <authorList>
            <person name="Seo Y.L."/>
        </authorList>
    </citation>
    <scope>NUCLEOTIDE SEQUENCE [LARGE SCALE GENOMIC DNA]</scope>
    <source>
        <strain evidence="10 11">MaA-C15</strain>
    </source>
</reference>
<keyword evidence="4 8" id="KW-0547">Nucleotide-binding</keyword>
<keyword evidence="5 8" id="KW-0067">ATP-binding</keyword>
<dbReference type="Proteomes" id="UP000323258">
    <property type="component" value="Unassembled WGS sequence"/>
</dbReference>
<evidence type="ECO:0000313" key="11">
    <source>
        <dbReference type="Proteomes" id="UP000323258"/>
    </source>
</evidence>
<feature type="binding site" evidence="8">
    <location>
        <position position="94"/>
    </location>
    <ligand>
        <name>L-glutamine</name>
        <dbReference type="ChEBI" id="CHEBI:58359"/>
    </ligand>
</feature>
<evidence type="ECO:0000259" key="9">
    <source>
        <dbReference type="PROSITE" id="PS51278"/>
    </source>
</evidence>
<keyword evidence="10" id="KW-0436">Ligase</keyword>
<dbReference type="Pfam" id="PF13537">
    <property type="entry name" value="GATase_7"/>
    <property type="match status" value="1"/>
</dbReference>
<comment type="similarity">
    <text evidence="2">Belongs to the asparagine synthetase family.</text>
</comment>
<dbReference type="GO" id="GO:0005524">
    <property type="term" value="F:ATP binding"/>
    <property type="evidence" value="ECO:0007669"/>
    <property type="project" value="UniProtKB-KW"/>
</dbReference>
<accession>A0A5D4GP26</accession>
<evidence type="ECO:0000256" key="5">
    <source>
        <dbReference type="ARBA" id="ARBA00022840"/>
    </source>
</evidence>
<dbReference type="CDD" id="cd00712">
    <property type="entry name" value="AsnB"/>
    <property type="match status" value="1"/>
</dbReference>
<dbReference type="NCBIfam" id="TIGR01536">
    <property type="entry name" value="asn_synth_AEB"/>
    <property type="match status" value="1"/>
</dbReference>
<organism evidence="10 11">
    <name type="scientific">Neoaquamicrobium microcysteis</name>
    <dbReference type="NCBI Taxonomy" id="2682781"/>
    <lineage>
        <taxon>Bacteria</taxon>
        <taxon>Pseudomonadati</taxon>
        <taxon>Pseudomonadota</taxon>
        <taxon>Alphaproteobacteria</taxon>
        <taxon>Hyphomicrobiales</taxon>
        <taxon>Phyllobacteriaceae</taxon>
        <taxon>Neoaquamicrobium</taxon>
    </lineage>
</organism>
<reference evidence="10 11" key="2">
    <citation type="submission" date="2019-09" db="EMBL/GenBank/DDBJ databases">
        <title>Mesorhizobium sp. MaA-C15 isolated from Microcystis aeruginosa.</title>
        <authorList>
            <person name="Jeong S.E."/>
            <person name="Jin H.M."/>
            <person name="Jeon C.O."/>
        </authorList>
    </citation>
    <scope>NUCLEOTIDE SEQUENCE [LARGE SCALE GENOMIC DNA]</scope>
    <source>
        <strain evidence="10 11">MaA-C15</strain>
    </source>
</reference>
<keyword evidence="6" id="KW-0315">Glutamine amidotransferase</keyword>
<dbReference type="PANTHER" id="PTHR43284:SF1">
    <property type="entry name" value="ASPARAGINE SYNTHETASE"/>
    <property type="match status" value="1"/>
</dbReference>
<dbReference type="InterPro" id="IPR001962">
    <property type="entry name" value="Asn_synthase"/>
</dbReference>
<gene>
    <name evidence="10" type="primary">asnB</name>
    <name evidence="10" type="ORF">FY036_17900</name>
</gene>
<dbReference type="Gene3D" id="3.40.50.620">
    <property type="entry name" value="HUPs"/>
    <property type="match status" value="2"/>
</dbReference>
<dbReference type="EC" id="6.3.5.4" evidence="3"/>
<evidence type="ECO:0000256" key="8">
    <source>
        <dbReference type="PIRSR" id="PIRSR001589-2"/>
    </source>
</evidence>
<proteinExistence type="inferred from homology"/>
<dbReference type="SUPFAM" id="SSF52402">
    <property type="entry name" value="Adenine nucleotide alpha hydrolases-like"/>
    <property type="match status" value="1"/>
</dbReference>
<dbReference type="GO" id="GO:0006529">
    <property type="term" value="P:asparagine biosynthetic process"/>
    <property type="evidence" value="ECO:0007669"/>
    <property type="project" value="InterPro"/>
</dbReference>
<dbReference type="PIRSF" id="PIRSF001589">
    <property type="entry name" value="Asn_synthetase_glu-h"/>
    <property type="match status" value="1"/>
</dbReference>
<dbReference type="InterPro" id="IPR033738">
    <property type="entry name" value="AsnB_N"/>
</dbReference>
<evidence type="ECO:0000256" key="3">
    <source>
        <dbReference type="ARBA" id="ARBA00012737"/>
    </source>
</evidence>
<name>A0A5D4GP26_9HYPH</name>